<organism evidence="2 3">
    <name type="scientific">Acanthosepion pharaonis</name>
    <name type="common">Pharaoh cuttlefish</name>
    <name type="synonym">Sepia pharaonis</name>
    <dbReference type="NCBI Taxonomy" id="158019"/>
    <lineage>
        <taxon>Eukaryota</taxon>
        <taxon>Metazoa</taxon>
        <taxon>Spiralia</taxon>
        <taxon>Lophotrochozoa</taxon>
        <taxon>Mollusca</taxon>
        <taxon>Cephalopoda</taxon>
        <taxon>Coleoidea</taxon>
        <taxon>Decapodiformes</taxon>
        <taxon>Sepiida</taxon>
        <taxon>Sepiina</taxon>
        <taxon>Sepiidae</taxon>
        <taxon>Acanthosepion</taxon>
    </lineage>
</organism>
<accession>A0A812CA91</accession>
<feature type="transmembrane region" description="Helical" evidence="1">
    <location>
        <begin position="140"/>
        <end position="160"/>
    </location>
</feature>
<proteinExistence type="predicted"/>
<dbReference type="AlphaFoldDB" id="A0A812CA91"/>
<keyword evidence="1" id="KW-1133">Transmembrane helix</keyword>
<feature type="transmembrane region" description="Helical" evidence="1">
    <location>
        <begin position="198"/>
        <end position="216"/>
    </location>
</feature>
<feature type="transmembrane region" description="Helical" evidence="1">
    <location>
        <begin position="222"/>
        <end position="241"/>
    </location>
</feature>
<dbReference type="EMBL" id="CAHIKZ030001382">
    <property type="protein sequence ID" value="CAE1262149.1"/>
    <property type="molecule type" value="Genomic_DNA"/>
</dbReference>
<feature type="transmembrane region" description="Helical" evidence="1">
    <location>
        <begin position="166"/>
        <end position="186"/>
    </location>
</feature>
<name>A0A812CA91_ACAPH</name>
<protein>
    <submittedName>
        <fullName evidence="2">Uncharacterized protein</fullName>
    </submittedName>
</protein>
<feature type="transmembrane region" description="Helical" evidence="1">
    <location>
        <begin position="110"/>
        <end position="128"/>
    </location>
</feature>
<dbReference type="Proteomes" id="UP000597762">
    <property type="component" value="Unassembled WGS sequence"/>
</dbReference>
<feature type="transmembrane region" description="Helical" evidence="1">
    <location>
        <begin position="52"/>
        <end position="75"/>
    </location>
</feature>
<gene>
    <name evidence="2" type="ORF">SPHA_33067</name>
</gene>
<comment type="caution">
    <text evidence="2">The sequence shown here is derived from an EMBL/GenBank/DDBJ whole genome shotgun (WGS) entry which is preliminary data.</text>
</comment>
<keyword evidence="1" id="KW-0472">Membrane</keyword>
<reference evidence="2" key="1">
    <citation type="submission" date="2021-01" db="EMBL/GenBank/DDBJ databases">
        <authorList>
            <person name="Li R."/>
            <person name="Bekaert M."/>
        </authorList>
    </citation>
    <scope>NUCLEOTIDE SEQUENCE</scope>
    <source>
        <strain evidence="2">Farmed</strain>
    </source>
</reference>
<evidence type="ECO:0000256" key="1">
    <source>
        <dbReference type="SAM" id="Phobius"/>
    </source>
</evidence>
<keyword evidence="1" id="KW-0812">Transmembrane</keyword>
<keyword evidence="3" id="KW-1185">Reference proteome</keyword>
<sequence>MHRALLAQFRSCLIHVLYKIPVFFYLYLLSLSLSLSLVFLCCYSIYLSIYLFLNMSFFPIPSGAGTIFISIFLHFESSSFPVQRSFLVWHHIFSSIHFQVQRILPIQQGLSFGINFYLLFLFFYLFYLCTILHCRFFSTLHAFLCLYSLLLNFRVIYLPFYRLSKFFFLSLFTCSHYIVFFFFFFINFSNSFLDAVSFFYFFLNHYGAMFFIALFILSFPDFFFSLYFVFFFFLTSVFVVLL</sequence>
<evidence type="ECO:0000313" key="3">
    <source>
        <dbReference type="Proteomes" id="UP000597762"/>
    </source>
</evidence>
<feature type="transmembrane region" description="Helical" evidence="1">
    <location>
        <begin position="20"/>
        <end position="46"/>
    </location>
</feature>
<evidence type="ECO:0000313" key="2">
    <source>
        <dbReference type="EMBL" id="CAE1262149.1"/>
    </source>
</evidence>